<dbReference type="EMBL" id="CP053716">
    <property type="protein sequence ID" value="QKF07095.1"/>
    <property type="molecule type" value="Genomic_DNA"/>
</dbReference>
<feature type="signal peptide" evidence="2">
    <location>
        <begin position="1"/>
        <end position="23"/>
    </location>
</feature>
<sequence length="703" mass="72874">MKKRVAAGVSCALLASVAVGAWAVGGLQGPMQPHDAASESAGEASAPKATTYKEDNTTEVLVDAKVDADQIVKVVKHGDHWHVFTKDGREIITYTDPSLAASASQLGSTAKVLSGSELAKLDPNTVVRILRHGDHYHVYTADGREYITYTDPSAYYPWAQRGEYQGSHGSGDSTVTAGMSGGASGGTWVAPSAPAAPGTAPAAPGLSFVSVLSVKELASKPIVKILRHGDHWHAYTADGTEYITHEDPSKAFPHLTIGEYEGSHDGHGGAAGNGGSAAPGGSAGPTTEDPNDPKRVVRILRHGDHWHLHHADGTESVTYTDPSALYPHLKIEDYDQQDGEAHPPLQDSERFTYDEVEAALLVPLKDITYGNLTYTTGFDRASQRFVIPHLDHFHYVSIDTIIQFCRDGSPSFGGHTARDVVATLKYLVLHPEARPNDGNGWGSDAGVEAPADPGPGQGDGAAPDQDATPDAPVTATRIVKEDRGWVVYFSDGSWKMQVKDPSSAYPGLAVEEPEPFVTDKPDSQIIKECCAMYGMSEDELEDALFELPYAPLRRMTFNPDGTVLIHGKAYVVKKMDGAKAAADDEGDGDGDGAESEDAAGAEAGRSADDAADAATAPGDEGAAGSEADQNGDVARAVGGGTSAGVRTVGAGADGAAPAGDAAAADFAKAPAAAEAAPLGDAASPAVLAEGAAGRAIAENGSVA</sequence>
<feature type="region of interest" description="Disordered" evidence="1">
    <location>
        <begin position="580"/>
        <end position="638"/>
    </location>
</feature>
<organism evidence="3 4">
    <name type="scientific">Berryella wangjianweii</name>
    <dbReference type="NCBI Taxonomy" id="2734634"/>
    <lineage>
        <taxon>Bacteria</taxon>
        <taxon>Bacillati</taxon>
        <taxon>Actinomycetota</taxon>
        <taxon>Coriobacteriia</taxon>
        <taxon>Eggerthellales</taxon>
        <taxon>Eggerthellaceae</taxon>
        <taxon>Berryella</taxon>
    </lineage>
</organism>
<feature type="region of interest" description="Disordered" evidence="1">
    <location>
        <begin position="31"/>
        <end position="52"/>
    </location>
</feature>
<evidence type="ECO:0000256" key="1">
    <source>
        <dbReference type="SAM" id="MobiDB-lite"/>
    </source>
</evidence>
<evidence type="ECO:0000313" key="3">
    <source>
        <dbReference type="EMBL" id="QKF07095.1"/>
    </source>
</evidence>
<feature type="compositionally biased region" description="Gly residues" evidence="1">
    <location>
        <begin position="268"/>
        <end position="283"/>
    </location>
</feature>
<dbReference type="RefSeq" id="WP_173163971.1">
    <property type="nucleotide sequence ID" value="NZ_CP053716.1"/>
</dbReference>
<reference evidence="4" key="1">
    <citation type="submission" date="2020-05" db="EMBL/GenBank/DDBJ databases">
        <title>Novel species in genus Nocardioides.</title>
        <authorList>
            <person name="Zhang G."/>
        </authorList>
    </citation>
    <scope>NUCLEOTIDE SEQUENCE [LARGE SCALE GENOMIC DNA]</scope>
    <source>
        <strain evidence="4">zg-1050</strain>
    </source>
</reference>
<feature type="compositionally biased region" description="Acidic residues" evidence="1">
    <location>
        <begin position="583"/>
        <end position="599"/>
    </location>
</feature>
<dbReference type="Proteomes" id="UP000503297">
    <property type="component" value="Chromosome"/>
</dbReference>
<keyword evidence="4" id="KW-1185">Reference proteome</keyword>
<feature type="compositionally biased region" description="Low complexity" evidence="1">
    <location>
        <begin position="460"/>
        <end position="470"/>
    </location>
</feature>
<dbReference type="AlphaFoldDB" id="A0A6M8IWL7"/>
<evidence type="ECO:0000313" key="4">
    <source>
        <dbReference type="Proteomes" id="UP000503297"/>
    </source>
</evidence>
<feature type="region of interest" description="Disordered" evidence="1">
    <location>
        <begin position="435"/>
        <end position="470"/>
    </location>
</feature>
<dbReference type="KEGG" id="bwa:HLV38_02340"/>
<gene>
    <name evidence="3" type="ORF">HLV38_02340</name>
</gene>
<keyword evidence="2" id="KW-0732">Signal</keyword>
<feature type="region of interest" description="Disordered" evidence="1">
    <location>
        <begin position="256"/>
        <end position="293"/>
    </location>
</feature>
<proteinExistence type="predicted"/>
<feature type="compositionally biased region" description="Low complexity" evidence="1">
    <location>
        <begin position="612"/>
        <end position="624"/>
    </location>
</feature>
<feature type="chain" id="PRO_5026655468" evidence="2">
    <location>
        <begin position="24"/>
        <end position="703"/>
    </location>
</feature>
<protein>
    <submittedName>
        <fullName evidence="3">Uncharacterized protein</fullName>
    </submittedName>
</protein>
<evidence type="ECO:0000256" key="2">
    <source>
        <dbReference type="SAM" id="SignalP"/>
    </source>
</evidence>
<accession>A0A6M8IWL7</accession>
<name>A0A6M8IWL7_9ACTN</name>